<feature type="transmembrane region" description="Helical" evidence="1">
    <location>
        <begin position="94"/>
        <end position="116"/>
    </location>
</feature>
<feature type="transmembrane region" description="Helical" evidence="1">
    <location>
        <begin position="241"/>
        <end position="260"/>
    </location>
</feature>
<comment type="caution">
    <text evidence="2">The sequence shown here is derived from an EMBL/GenBank/DDBJ whole genome shotgun (WGS) entry which is preliminary data.</text>
</comment>
<feature type="transmembrane region" description="Helical" evidence="1">
    <location>
        <begin position="12"/>
        <end position="32"/>
    </location>
</feature>
<feature type="transmembrane region" description="Helical" evidence="1">
    <location>
        <begin position="122"/>
        <end position="144"/>
    </location>
</feature>
<dbReference type="RefSeq" id="WP_196928288.1">
    <property type="nucleotide sequence ID" value="NZ_CP108567.1"/>
</dbReference>
<reference evidence="2 3" key="1">
    <citation type="submission" date="2020-11" db="EMBL/GenBank/DDBJ databases">
        <title>Sequencing the genomes of 1000 actinobacteria strains.</title>
        <authorList>
            <person name="Klenk H.-P."/>
        </authorList>
    </citation>
    <scope>NUCLEOTIDE SEQUENCE [LARGE SCALE GENOMIC DNA]</scope>
    <source>
        <strain evidence="2 3">DSM 101692</strain>
    </source>
</reference>
<sequence>MTGRILRIELRRSAALGIGLLLLVTGAALLLSSTEFFAGRWMQLAVLARSMLMVLLPLALAGGAWMGRRDARHRVNELFASTVRPRWQRVVPTASALAVTVVTAYILVFVIAAGWVVPTSAYFPTATIVVTAVGVPALIAAGWLGMAAGRAVPRVITAPILAVVGFVLVGLVPELATARDTSGAGIAQFRPEPAGVLLLPTFTGLDDFQTIATRVSLLQALWLVSLAATGLLLLGAVRRRAIAFAVLPAVLGVAVALPLLPVGGARGAAVVDPVAIELVCDNDGPQVCVTRAHAGLLPAVVGPARQALATIAAKLPNAPVRAVETQQVSYWARLDPDQAPPRHSADTIVFDTPTIDRGGRADLSGDYFLPSLLKATWQQECGDQAVRGDVYRARMVAAAWLTGRPPAPQQGWAPEETAGLESAYQALVSLPEVEQRRRMAAAREGVLACRDDELVAILPADQQ</sequence>
<organism evidence="2 3">
    <name type="scientific">Micromonospora ureilytica</name>
    <dbReference type="NCBI Taxonomy" id="709868"/>
    <lineage>
        <taxon>Bacteria</taxon>
        <taxon>Bacillati</taxon>
        <taxon>Actinomycetota</taxon>
        <taxon>Actinomycetes</taxon>
        <taxon>Micromonosporales</taxon>
        <taxon>Micromonosporaceae</taxon>
        <taxon>Micromonospora</taxon>
    </lineage>
</organism>
<evidence type="ECO:0000313" key="3">
    <source>
        <dbReference type="Proteomes" id="UP000614915"/>
    </source>
</evidence>
<evidence type="ECO:0008006" key="4">
    <source>
        <dbReference type="Google" id="ProtNLM"/>
    </source>
</evidence>
<protein>
    <recommendedName>
        <fullName evidence="4">ABC transporter permease</fullName>
    </recommendedName>
</protein>
<keyword evidence="1" id="KW-1133">Transmembrane helix</keyword>
<evidence type="ECO:0000256" key="1">
    <source>
        <dbReference type="SAM" id="Phobius"/>
    </source>
</evidence>
<keyword evidence="1" id="KW-0812">Transmembrane</keyword>
<dbReference type="EMBL" id="JADOTX010000001">
    <property type="protein sequence ID" value="MBG6067829.1"/>
    <property type="molecule type" value="Genomic_DNA"/>
</dbReference>
<accession>A0ABS0JLC2</accession>
<keyword evidence="1" id="KW-0472">Membrane</keyword>
<dbReference type="Proteomes" id="UP000614915">
    <property type="component" value="Unassembled WGS sequence"/>
</dbReference>
<evidence type="ECO:0000313" key="2">
    <source>
        <dbReference type="EMBL" id="MBG6067829.1"/>
    </source>
</evidence>
<proteinExistence type="predicted"/>
<name>A0ABS0JLC2_9ACTN</name>
<gene>
    <name evidence="2" type="ORF">IW248_004116</name>
</gene>
<feature type="transmembrane region" description="Helical" evidence="1">
    <location>
        <begin position="211"/>
        <end position="234"/>
    </location>
</feature>
<feature type="transmembrane region" description="Helical" evidence="1">
    <location>
        <begin position="44"/>
        <end position="66"/>
    </location>
</feature>
<keyword evidence="3" id="KW-1185">Reference proteome</keyword>
<feature type="transmembrane region" description="Helical" evidence="1">
    <location>
        <begin position="151"/>
        <end position="172"/>
    </location>
</feature>